<keyword evidence="2" id="KW-1185">Reference proteome</keyword>
<evidence type="ECO:0000313" key="2">
    <source>
        <dbReference type="Proteomes" id="UP000789920"/>
    </source>
</evidence>
<name>A0ACA9RPT9_9GLOM</name>
<proteinExistence type="predicted"/>
<dbReference type="Proteomes" id="UP000789920">
    <property type="component" value="Unassembled WGS sequence"/>
</dbReference>
<comment type="caution">
    <text evidence="1">The sequence shown here is derived from an EMBL/GenBank/DDBJ whole genome shotgun (WGS) entry which is preliminary data.</text>
</comment>
<dbReference type="EMBL" id="CAJVQC010062471">
    <property type="protein sequence ID" value="CAG8802697.1"/>
    <property type="molecule type" value="Genomic_DNA"/>
</dbReference>
<protein>
    <submittedName>
        <fullName evidence="1">597_t:CDS:1</fullName>
    </submittedName>
</protein>
<accession>A0ACA9RPT9</accession>
<reference evidence="1" key="1">
    <citation type="submission" date="2021-06" db="EMBL/GenBank/DDBJ databases">
        <authorList>
            <person name="Kallberg Y."/>
            <person name="Tangrot J."/>
            <person name="Rosling A."/>
        </authorList>
    </citation>
    <scope>NUCLEOTIDE SEQUENCE</scope>
    <source>
        <strain evidence="1">MA461A</strain>
    </source>
</reference>
<feature type="non-terminal residue" evidence="1">
    <location>
        <position position="105"/>
    </location>
</feature>
<feature type="non-terminal residue" evidence="1">
    <location>
        <position position="1"/>
    </location>
</feature>
<evidence type="ECO:0000313" key="1">
    <source>
        <dbReference type="EMBL" id="CAG8802697.1"/>
    </source>
</evidence>
<organism evidence="1 2">
    <name type="scientific">Racocetra persica</name>
    <dbReference type="NCBI Taxonomy" id="160502"/>
    <lineage>
        <taxon>Eukaryota</taxon>
        <taxon>Fungi</taxon>
        <taxon>Fungi incertae sedis</taxon>
        <taxon>Mucoromycota</taxon>
        <taxon>Glomeromycotina</taxon>
        <taxon>Glomeromycetes</taxon>
        <taxon>Diversisporales</taxon>
        <taxon>Gigasporaceae</taxon>
        <taxon>Racocetra</taxon>
    </lineage>
</organism>
<gene>
    <name evidence="1" type="ORF">RPERSI_LOCUS21375</name>
</gene>
<sequence length="105" mass="12403">ILANHDESITNDEVRNLISNKSFFTTCHFVCLMWEPIKEIIHMLEANITILADCFVYLIKLATAINNLSETNSFKSLAIHVFNRHYEKFLHPLYILAYYIHPEYR</sequence>